<dbReference type="AlphaFoldDB" id="A0A2S9J3R8"/>
<protein>
    <submittedName>
        <fullName evidence="3">Uncharacterized protein</fullName>
    </submittedName>
</protein>
<dbReference type="Pfam" id="PF02493">
    <property type="entry name" value="MORN"/>
    <property type="match status" value="4"/>
</dbReference>
<dbReference type="SUPFAM" id="SSF82185">
    <property type="entry name" value="Histone H3 K4-specific methyltransferase SET7/9 N-terminal domain"/>
    <property type="match status" value="1"/>
</dbReference>
<sequence>MAKEHKRTNTTILILIVLLLVLIGAGTTLYVSARRDTAKWKSLYYAEVKATGDGHLGEELFRLFELDNQVFNRQYIQALGGYGQLRTSLHEISDSLIQSRISYVQMRLRELGSTINGEPDSNSLVDLTADSVNLLRHRIDSLQTTYGRSTDSLAENITELNRLVHVQNRVLEKKEQLNKLEFTNAEGVAVQYIGEVIDSMANGVGTGIWESSGGVYKGEWRRNQRHGKGVYTWKDGERYEGAFDNDKRTGFGSYSWSSGERYEGNWLNNKRHGEGTLYDRDGNISYQGHWENDKPSKK</sequence>
<keyword evidence="1" id="KW-0677">Repeat</keyword>
<dbReference type="FunFam" id="2.20.110.10:FF:000002">
    <property type="entry name" value="Phosphatidylinositol 4-phosphate 5-kinase 8"/>
    <property type="match status" value="1"/>
</dbReference>
<dbReference type="PANTHER" id="PTHR43215">
    <property type="entry name" value="RADIAL SPOKE HEAD 1 HOMOLOG"/>
    <property type="match status" value="1"/>
</dbReference>
<keyword evidence="2" id="KW-0472">Membrane</keyword>
<dbReference type="InterPro" id="IPR003409">
    <property type="entry name" value="MORN"/>
</dbReference>
<dbReference type="Proteomes" id="UP000239711">
    <property type="component" value="Unassembled WGS sequence"/>
</dbReference>
<evidence type="ECO:0000313" key="4">
    <source>
        <dbReference type="Proteomes" id="UP000239711"/>
    </source>
</evidence>
<name>A0A2S9J3R8_9SPHI</name>
<gene>
    <name evidence="3" type="ORF">C5745_11285</name>
</gene>
<evidence type="ECO:0000256" key="2">
    <source>
        <dbReference type="SAM" id="Phobius"/>
    </source>
</evidence>
<proteinExistence type="predicted"/>
<keyword evidence="2" id="KW-0812">Transmembrane</keyword>
<comment type="caution">
    <text evidence="3">The sequence shown here is derived from an EMBL/GenBank/DDBJ whole genome shotgun (WGS) entry which is preliminary data.</text>
</comment>
<evidence type="ECO:0000256" key="1">
    <source>
        <dbReference type="ARBA" id="ARBA00022737"/>
    </source>
</evidence>
<dbReference type="OrthoDB" id="1097666at2"/>
<keyword evidence="2" id="KW-1133">Transmembrane helix</keyword>
<reference evidence="3 4" key="1">
    <citation type="submission" date="2018-02" db="EMBL/GenBank/DDBJ databases">
        <title>The draft genome of Sphingobacterium sp. 5JN-11.</title>
        <authorList>
            <person name="Liu L."/>
            <person name="Li L."/>
            <person name="Liang L."/>
            <person name="Zhang X."/>
            <person name="Wang T."/>
        </authorList>
    </citation>
    <scope>NUCLEOTIDE SEQUENCE [LARGE SCALE GENOMIC DNA]</scope>
    <source>
        <strain evidence="3 4">5JN-11</strain>
    </source>
</reference>
<dbReference type="Gene3D" id="2.20.110.10">
    <property type="entry name" value="Histone H3 K4-specific methyltransferase SET7/9 N-terminal domain"/>
    <property type="match status" value="2"/>
</dbReference>
<keyword evidence="4" id="KW-1185">Reference proteome</keyword>
<feature type="transmembrane region" description="Helical" evidence="2">
    <location>
        <begin position="12"/>
        <end position="33"/>
    </location>
</feature>
<dbReference type="RefSeq" id="WP_105717102.1">
    <property type="nucleotide sequence ID" value="NZ_PVBQ01000007.1"/>
</dbReference>
<evidence type="ECO:0000313" key="3">
    <source>
        <dbReference type="EMBL" id="PRD47389.1"/>
    </source>
</evidence>
<organism evidence="3 4">
    <name type="scientific">Sphingobacterium haloxyli</name>
    <dbReference type="NCBI Taxonomy" id="2100533"/>
    <lineage>
        <taxon>Bacteria</taxon>
        <taxon>Pseudomonadati</taxon>
        <taxon>Bacteroidota</taxon>
        <taxon>Sphingobacteriia</taxon>
        <taxon>Sphingobacteriales</taxon>
        <taxon>Sphingobacteriaceae</taxon>
        <taxon>Sphingobacterium</taxon>
    </lineage>
</organism>
<dbReference type="SMART" id="SM00698">
    <property type="entry name" value="MORN"/>
    <property type="match status" value="3"/>
</dbReference>
<accession>A0A2S9J3R8</accession>
<dbReference type="PANTHER" id="PTHR43215:SF14">
    <property type="entry name" value="RADIAL SPOKE HEAD 1 HOMOLOG"/>
    <property type="match status" value="1"/>
</dbReference>
<dbReference type="EMBL" id="PVBQ01000007">
    <property type="protein sequence ID" value="PRD47389.1"/>
    <property type="molecule type" value="Genomic_DNA"/>
</dbReference>